<organism evidence="20 21">
    <name type="scientific">Mucilaginibacter gracilis</name>
    <dbReference type="NCBI Taxonomy" id="423350"/>
    <lineage>
        <taxon>Bacteria</taxon>
        <taxon>Pseudomonadati</taxon>
        <taxon>Bacteroidota</taxon>
        <taxon>Sphingobacteriia</taxon>
        <taxon>Sphingobacteriales</taxon>
        <taxon>Sphingobacteriaceae</taxon>
        <taxon>Mucilaginibacter</taxon>
    </lineage>
</organism>
<dbReference type="Gene3D" id="3.40.50.300">
    <property type="entry name" value="P-loop containing nucleotide triphosphate hydrolases"/>
    <property type="match status" value="1"/>
</dbReference>
<keyword evidence="13 16" id="KW-0472">Membrane</keyword>
<evidence type="ECO:0000256" key="11">
    <source>
        <dbReference type="ARBA" id="ARBA00022840"/>
    </source>
</evidence>
<feature type="transmembrane region" description="Helical" evidence="16">
    <location>
        <begin position="499"/>
        <end position="518"/>
    </location>
</feature>
<evidence type="ECO:0000313" key="21">
    <source>
        <dbReference type="Proteomes" id="UP000268007"/>
    </source>
</evidence>
<evidence type="ECO:0000256" key="16">
    <source>
        <dbReference type="SAM" id="Phobius"/>
    </source>
</evidence>
<evidence type="ECO:0000256" key="7">
    <source>
        <dbReference type="ARBA" id="ARBA00022679"/>
    </source>
</evidence>
<keyword evidence="7" id="KW-0808">Transferase</keyword>
<evidence type="ECO:0000256" key="10">
    <source>
        <dbReference type="ARBA" id="ARBA00022777"/>
    </source>
</evidence>
<evidence type="ECO:0000256" key="1">
    <source>
        <dbReference type="ARBA" id="ARBA00004429"/>
    </source>
</evidence>
<dbReference type="NCBIfam" id="TIGR01007">
    <property type="entry name" value="eps_fam"/>
    <property type="match status" value="1"/>
</dbReference>
<dbReference type="GO" id="GO:0004715">
    <property type="term" value="F:non-membrane spanning protein tyrosine kinase activity"/>
    <property type="evidence" value="ECO:0007669"/>
    <property type="project" value="UniProtKB-EC"/>
</dbReference>
<keyword evidence="11" id="KW-0067">ATP-binding</keyword>
<evidence type="ECO:0000256" key="3">
    <source>
        <dbReference type="ARBA" id="ARBA00008883"/>
    </source>
</evidence>
<dbReference type="OrthoDB" id="9794577at2"/>
<keyword evidence="10" id="KW-0418">Kinase</keyword>
<dbReference type="AlphaFoldDB" id="A0A495IXG6"/>
<sequence>MPSAIDQSGNKPSQRNDDDVIDFKQIISVVIKHWYLFVLSIAICSVLAFVYAYYASAEWSASAKILVDDSKNNPSSAASASGLGSDFGSLFNVKSSADNEVQILKSRSLMENTVKQLQLNVRVFSKEGLKETEIYQECPFSIKLNYKADTLFVQKYNIKFDANGQYTITNSKENVNETARVGQTIKLKNYDFVLNPITNRLPTGSYTIKIVSVDDAVAQLSNSFIAALSDKQATTIDLSLSYPQPKKSEVILEEIMKLYLQSNLQNKVQIADSTIEFINSRINLVGKELNEIEGDFESYKTRNGIADISTQSKVLVSSANDYYDKLNQTETQLKVIQDLEKVLHNPQNKSVIPSSMVAPNDVAFGQSINTYNEMLIQRDKASLAYTNNNPIIQNYDQQIETARQTLLRSITSFKSNLQTSESELKRQNGNVNNKLLQVPAKERGYLDIQRKQALKQDLYQFLLQKREETAISKTSTISSSRIIDHAKSDFYPFKPKKSIIFLVGIFLGLVLPTAYLFIKELLNIKINSKQDVVKATNATIVGEIGHNEAQETLVAINHSRTIISEQFRSLRTKLNYLLNTSKPNVILFTSSMGGEGKSFLSVNLGSALALTGKKVVFIELDLRKPKLSEIMGHDHNTFGYSNYAVSEFTDINKLIKPIWFDENCSLISSGPIPPNPTELLTNPKLERLINELKTKFDYIIIDCAPVGLVTDALIIEKLADLTFYVVREKHTYKEQINIINSLRDTNEIRNLYIILNDIKINRNSYSSYGYGLEKPQKWTSKLKVKRN</sequence>
<dbReference type="RefSeq" id="WP_121196813.1">
    <property type="nucleotide sequence ID" value="NZ_RBKU01000001.1"/>
</dbReference>
<dbReference type="Proteomes" id="UP000268007">
    <property type="component" value="Unassembled WGS sequence"/>
</dbReference>
<evidence type="ECO:0000259" key="18">
    <source>
        <dbReference type="Pfam" id="PF13614"/>
    </source>
</evidence>
<dbReference type="PANTHER" id="PTHR32309">
    <property type="entry name" value="TYROSINE-PROTEIN KINASE"/>
    <property type="match status" value="1"/>
</dbReference>
<feature type="domain" description="AAA" evidence="18">
    <location>
        <begin position="585"/>
        <end position="708"/>
    </location>
</feature>
<evidence type="ECO:0000256" key="2">
    <source>
        <dbReference type="ARBA" id="ARBA00007316"/>
    </source>
</evidence>
<feature type="transmembrane region" description="Helical" evidence="16">
    <location>
        <begin position="34"/>
        <end position="54"/>
    </location>
</feature>
<keyword evidence="21" id="KW-1185">Reference proteome</keyword>
<dbReference type="Pfam" id="PF02706">
    <property type="entry name" value="Wzz"/>
    <property type="match status" value="1"/>
</dbReference>
<dbReference type="InterPro" id="IPR005702">
    <property type="entry name" value="Wzc-like_C"/>
</dbReference>
<dbReference type="InterPro" id="IPR032807">
    <property type="entry name" value="GNVR"/>
</dbReference>
<feature type="domain" description="Tyrosine-protein kinase G-rich" evidence="19">
    <location>
        <begin position="442"/>
        <end position="520"/>
    </location>
</feature>
<dbReference type="EC" id="2.7.10.2" evidence="4"/>
<dbReference type="PANTHER" id="PTHR32309:SF13">
    <property type="entry name" value="FERRIC ENTEROBACTIN TRANSPORT PROTEIN FEPE"/>
    <property type="match status" value="1"/>
</dbReference>
<evidence type="ECO:0000256" key="4">
    <source>
        <dbReference type="ARBA" id="ARBA00011903"/>
    </source>
</evidence>
<evidence type="ECO:0000256" key="5">
    <source>
        <dbReference type="ARBA" id="ARBA00022475"/>
    </source>
</evidence>
<reference evidence="20 21" key="1">
    <citation type="submission" date="2018-10" db="EMBL/GenBank/DDBJ databases">
        <title>Genomic Encyclopedia of Archaeal and Bacterial Type Strains, Phase II (KMG-II): from individual species to whole genera.</title>
        <authorList>
            <person name="Goeker M."/>
        </authorList>
    </citation>
    <scope>NUCLEOTIDE SEQUENCE [LARGE SCALE GENOMIC DNA]</scope>
    <source>
        <strain evidence="20 21">DSM 18602</strain>
    </source>
</reference>
<comment type="similarity">
    <text evidence="3">Belongs to the etk/wzc family.</text>
</comment>
<evidence type="ECO:0000256" key="9">
    <source>
        <dbReference type="ARBA" id="ARBA00022741"/>
    </source>
</evidence>
<comment type="catalytic activity">
    <reaction evidence="15">
        <text>L-tyrosyl-[protein] + ATP = O-phospho-L-tyrosyl-[protein] + ADP + H(+)</text>
        <dbReference type="Rhea" id="RHEA:10596"/>
        <dbReference type="Rhea" id="RHEA-COMP:10136"/>
        <dbReference type="Rhea" id="RHEA-COMP:20101"/>
        <dbReference type="ChEBI" id="CHEBI:15378"/>
        <dbReference type="ChEBI" id="CHEBI:30616"/>
        <dbReference type="ChEBI" id="CHEBI:46858"/>
        <dbReference type="ChEBI" id="CHEBI:61978"/>
        <dbReference type="ChEBI" id="CHEBI:456216"/>
        <dbReference type="EC" id="2.7.10.2"/>
    </reaction>
</comment>
<proteinExistence type="inferred from homology"/>
<dbReference type="InterPro" id="IPR050445">
    <property type="entry name" value="Bact_polysacc_biosynth/exp"/>
</dbReference>
<evidence type="ECO:0000256" key="8">
    <source>
        <dbReference type="ARBA" id="ARBA00022692"/>
    </source>
</evidence>
<evidence type="ECO:0000256" key="13">
    <source>
        <dbReference type="ARBA" id="ARBA00023136"/>
    </source>
</evidence>
<dbReference type="EMBL" id="RBKU01000001">
    <property type="protein sequence ID" value="RKR81081.1"/>
    <property type="molecule type" value="Genomic_DNA"/>
</dbReference>
<keyword evidence="5" id="KW-1003">Cell membrane</keyword>
<keyword evidence="8 16" id="KW-0812">Transmembrane</keyword>
<dbReference type="GO" id="GO:0005524">
    <property type="term" value="F:ATP binding"/>
    <property type="evidence" value="ECO:0007669"/>
    <property type="project" value="UniProtKB-KW"/>
</dbReference>
<evidence type="ECO:0000313" key="20">
    <source>
        <dbReference type="EMBL" id="RKR81081.1"/>
    </source>
</evidence>
<dbReference type="InterPro" id="IPR025669">
    <property type="entry name" value="AAA_dom"/>
</dbReference>
<protein>
    <recommendedName>
        <fullName evidence="4">non-specific protein-tyrosine kinase</fullName>
        <ecNumber evidence="4">2.7.10.2</ecNumber>
    </recommendedName>
</protein>
<keyword evidence="6" id="KW-0997">Cell inner membrane</keyword>
<evidence type="ECO:0000256" key="14">
    <source>
        <dbReference type="ARBA" id="ARBA00023137"/>
    </source>
</evidence>
<dbReference type="SUPFAM" id="SSF52540">
    <property type="entry name" value="P-loop containing nucleoside triphosphate hydrolases"/>
    <property type="match status" value="1"/>
</dbReference>
<evidence type="ECO:0000256" key="12">
    <source>
        <dbReference type="ARBA" id="ARBA00022989"/>
    </source>
</evidence>
<comment type="subcellular location">
    <subcellularLocation>
        <location evidence="1">Cell inner membrane</location>
        <topology evidence="1">Multi-pass membrane protein</topology>
    </subcellularLocation>
</comment>
<accession>A0A495IXG6</accession>
<name>A0A495IXG6_9SPHI</name>
<evidence type="ECO:0000259" key="17">
    <source>
        <dbReference type="Pfam" id="PF02706"/>
    </source>
</evidence>
<comment type="caution">
    <text evidence="20">The sequence shown here is derived from an EMBL/GenBank/DDBJ whole genome shotgun (WGS) entry which is preliminary data.</text>
</comment>
<keyword evidence="12 16" id="KW-1133">Transmembrane helix</keyword>
<evidence type="ECO:0000259" key="19">
    <source>
        <dbReference type="Pfam" id="PF13807"/>
    </source>
</evidence>
<evidence type="ECO:0000256" key="6">
    <source>
        <dbReference type="ARBA" id="ARBA00022519"/>
    </source>
</evidence>
<dbReference type="GO" id="GO:0005886">
    <property type="term" value="C:plasma membrane"/>
    <property type="evidence" value="ECO:0007669"/>
    <property type="project" value="UniProtKB-SubCell"/>
</dbReference>
<feature type="domain" description="Polysaccharide chain length determinant N-terminal" evidence="17">
    <location>
        <begin position="21"/>
        <end position="117"/>
    </location>
</feature>
<comment type="similarity">
    <text evidence="2">Belongs to the CpsD/CapB family.</text>
</comment>
<dbReference type="InterPro" id="IPR027417">
    <property type="entry name" value="P-loop_NTPase"/>
</dbReference>
<dbReference type="CDD" id="cd05387">
    <property type="entry name" value="BY-kinase"/>
    <property type="match status" value="1"/>
</dbReference>
<keyword evidence="9" id="KW-0547">Nucleotide-binding</keyword>
<dbReference type="InterPro" id="IPR003856">
    <property type="entry name" value="LPS_length_determ_N"/>
</dbReference>
<gene>
    <name evidence="20" type="ORF">BDD43_1225</name>
</gene>
<dbReference type="Pfam" id="PF13614">
    <property type="entry name" value="AAA_31"/>
    <property type="match status" value="1"/>
</dbReference>
<dbReference type="Pfam" id="PF13807">
    <property type="entry name" value="GNVR"/>
    <property type="match status" value="1"/>
</dbReference>
<keyword evidence="14" id="KW-0829">Tyrosine-protein kinase</keyword>
<evidence type="ECO:0000256" key="15">
    <source>
        <dbReference type="ARBA" id="ARBA00051245"/>
    </source>
</evidence>